<dbReference type="PANTHER" id="PTHR46929:SF4">
    <property type="entry name" value="MYB_SANT-LIKE DOMAIN-CONTAINING PROTEIN"/>
    <property type="match status" value="1"/>
</dbReference>
<accession>A0A9R1WKQ7</accession>
<organism evidence="1 2">
    <name type="scientific">Lactuca sativa</name>
    <name type="common">Garden lettuce</name>
    <dbReference type="NCBI Taxonomy" id="4236"/>
    <lineage>
        <taxon>Eukaryota</taxon>
        <taxon>Viridiplantae</taxon>
        <taxon>Streptophyta</taxon>
        <taxon>Embryophyta</taxon>
        <taxon>Tracheophyta</taxon>
        <taxon>Spermatophyta</taxon>
        <taxon>Magnoliopsida</taxon>
        <taxon>eudicotyledons</taxon>
        <taxon>Gunneridae</taxon>
        <taxon>Pentapetalae</taxon>
        <taxon>asterids</taxon>
        <taxon>campanulids</taxon>
        <taxon>Asterales</taxon>
        <taxon>Asteraceae</taxon>
        <taxon>Cichorioideae</taxon>
        <taxon>Cichorieae</taxon>
        <taxon>Lactucinae</taxon>
        <taxon>Lactuca</taxon>
    </lineage>
</organism>
<sequence length="263" mass="30368">MFLHNFLIVEDRDNDLEDELLQEVLSAPTEEVRHNLSDAREDFITMSLYINNFNVFRSKPEAVILKTKKMQMLVLFAKDRASGENAETTKDRNDTFSKTRDIKIESVSEVDDLLASNDVTLENQRIDDDEENNIQVVSPTPDQISSTKKCKTKKRKLVDEVEEEVEPELEREPKTFETKIMNVVGDVANATREGNKIFERAYHHELTGGEIYQELQPMCLKPHEILGALMYLTRNHADARMLFTCQMNIWKDLLKIMIGTDGK</sequence>
<dbReference type="AlphaFoldDB" id="A0A9R1WKQ7"/>
<gene>
    <name evidence="1" type="ORF">LSAT_V11C100004500</name>
</gene>
<proteinExistence type="predicted"/>
<dbReference type="PANTHER" id="PTHR46929">
    <property type="entry name" value="EXPRESSED PROTEIN"/>
    <property type="match status" value="1"/>
</dbReference>
<protein>
    <submittedName>
        <fullName evidence="1">Uncharacterized protein</fullName>
    </submittedName>
</protein>
<dbReference type="EMBL" id="NBSK02000001">
    <property type="protein sequence ID" value="KAJ0228577.1"/>
    <property type="molecule type" value="Genomic_DNA"/>
</dbReference>
<dbReference type="Proteomes" id="UP000235145">
    <property type="component" value="Unassembled WGS sequence"/>
</dbReference>
<comment type="caution">
    <text evidence="1">The sequence shown here is derived from an EMBL/GenBank/DDBJ whole genome shotgun (WGS) entry which is preliminary data.</text>
</comment>
<keyword evidence="2" id="KW-1185">Reference proteome</keyword>
<evidence type="ECO:0000313" key="1">
    <source>
        <dbReference type="EMBL" id="KAJ0228577.1"/>
    </source>
</evidence>
<evidence type="ECO:0000313" key="2">
    <source>
        <dbReference type="Proteomes" id="UP000235145"/>
    </source>
</evidence>
<name>A0A9R1WKQ7_LACSA</name>
<reference evidence="1 2" key="1">
    <citation type="journal article" date="2017" name="Nat. Commun.">
        <title>Genome assembly with in vitro proximity ligation data and whole-genome triplication in lettuce.</title>
        <authorList>
            <person name="Reyes-Chin-Wo S."/>
            <person name="Wang Z."/>
            <person name="Yang X."/>
            <person name="Kozik A."/>
            <person name="Arikit S."/>
            <person name="Song C."/>
            <person name="Xia L."/>
            <person name="Froenicke L."/>
            <person name="Lavelle D.O."/>
            <person name="Truco M.J."/>
            <person name="Xia R."/>
            <person name="Zhu S."/>
            <person name="Xu C."/>
            <person name="Xu H."/>
            <person name="Xu X."/>
            <person name="Cox K."/>
            <person name="Korf I."/>
            <person name="Meyers B.C."/>
            <person name="Michelmore R.W."/>
        </authorList>
    </citation>
    <scope>NUCLEOTIDE SEQUENCE [LARGE SCALE GENOMIC DNA]</scope>
    <source>
        <strain evidence="2">cv. Salinas</strain>
        <tissue evidence="1">Seedlings</tissue>
    </source>
</reference>